<reference evidence="3" key="2">
    <citation type="submission" date="2015-01" db="EMBL/GenBank/DDBJ databases">
        <title>Evolutionary Origins and Diversification of the Mycorrhizal Mutualists.</title>
        <authorList>
            <consortium name="DOE Joint Genome Institute"/>
            <consortium name="Mycorrhizal Genomics Consortium"/>
            <person name="Kohler A."/>
            <person name="Kuo A."/>
            <person name="Nagy L.G."/>
            <person name="Floudas D."/>
            <person name="Copeland A."/>
            <person name="Barry K.W."/>
            <person name="Cichocki N."/>
            <person name="Veneault-Fourrey C."/>
            <person name="LaButti K."/>
            <person name="Lindquist E.A."/>
            <person name="Lipzen A."/>
            <person name="Lundell T."/>
            <person name="Morin E."/>
            <person name="Murat C."/>
            <person name="Riley R."/>
            <person name="Ohm R."/>
            <person name="Sun H."/>
            <person name="Tunlid A."/>
            <person name="Henrissat B."/>
            <person name="Grigoriev I.V."/>
            <person name="Hibbett D.S."/>
            <person name="Martin F."/>
        </authorList>
    </citation>
    <scope>NUCLEOTIDE SEQUENCE [LARGE SCALE GENOMIC DNA]</scope>
    <source>
        <strain evidence="3">MUT 4182</strain>
    </source>
</reference>
<dbReference type="HOGENOM" id="CLU_1070356_0_0_1"/>
<keyword evidence="3" id="KW-1185">Reference proteome</keyword>
<dbReference type="AlphaFoldDB" id="A0A0C3LNN0"/>
<feature type="region of interest" description="Disordered" evidence="1">
    <location>
        <begin position="1"/>
        <end position="138"/>
    </location>
</feature>
<dbReference type="Proteomes" id="UP000054248">
    <property type="component" value="Unassembled WGS sequence"/>
</dbReference>
<organism evidence="2 3">
    <name type="scientific">Tulasnella calospora MUT 4182</name>
    <dbReference type="NCBI Taxonomy" id="1051891"/>
    <lineage>
        <taxon>Eukaryota</taxon>
        <taxon>Fungi</taxon>
        <taxon>Dikarya</taxon>
        <taxon>Basidiomycota</taxon>
        <taxon>Agaricomycotina</taxon>
        <taxon>Agaricomycetes</taxon>
        <taxon>Cantharellales</taxon>
        <taxon>Tulasnellaceae</taxon>
        <taxon>Tulasnella</taxon>
    </lineage>
</organism>
<dbReference type="OrthoDB" id="17927at2759"/>
<accession>A0A0C3LNN0</accession>
<reference evidence="2 3" key="1">
    <citation type="submission" date="2014-04" db="EMBL/GenBank/DDBJ databases">
        <authorList>
            <consortium name="DOE Joint Genome Institute"/>
            <person name="Kuo A."/>
            <person name="Girlanda M."/>
            <person name="Perotto S."/>
            <person name="Kohler A."/>
            <person name="Nagy L.G."/>
            <person name="Floudas D."/>
            <person name="Copeland A."/>
            <person name="Barry K.W."/>
            <person name="Cichocki N."/>
            <person name="Veneault-Fourrey C."/>
            <person name="LaButti K."/>
            <person name="Lindquist E.A."/>
            <person name="Lipzen A."/>
            <person name="Lundell T."/>
            <person name="Morin E."/>
            <person name="Murat C."/>
            <person name="Sun H."/>
            <person name="Tunlid A."/>
            <person name="Henrissat B."/>
            <person name="Grigoriev I.V."/>
            <person name="Hibbett D.S."/>
            <person name="Martin F."/>
            <person name="Nordberg H.P."/>
            <person name="Cantor M.N."/>
            <person name="Hua S.X."/>
        </authorList>
    </citation>
    <scope>NUCLEOTIDE SEQUENCE [LARGE SCALE GENOMIC DNA]</scope>
    <source>
        <strain evidence="2 3">MUT 4182</strain>
    </source>
</reference>
<evidence type="ECO:0000313" key="2">
    <source>
        <dbReference type="EMBL" id="KIO23002.1"/>
    </source>
</evidence>
<dbReference type="STRING" id="1051891.A0A0C3LNN0"/>
<dbReference type="EMBL" id="KN823095">
    <property type="protein sequence ID" value="KIO23002.1"/>
    <property type="molecule type" value="Genomic_DNA"/>
</dbReference>
<feature type="compositionally biased region" description="Basic and acidic residues" evidence="1">
    <location>
        <begin position="211"/>
        <end position="222"/>
    </location>
</feature>
<feature type="compositionally biased region" description="Low complexity" evidence="1">
    <location>
        <begin position="54"/>
        <end position="85"/>
    </location>
</feature>
<evidence type="ECO:0000256" key="1">
    <source>
        <dbReference type="SAM" id="MobiDB-lite"/>
    </source>
</evidence>
<protein>
    <submittedName>
        <fullName evidence="2">Uncharacterized protein</fullName>
    </submittedName>
</protein>
<name>A0A0C3LNN0_9AGAM</name>
<proteinExistence type="predicted"/>
<sequence>MGVAGPSKLGPGRPHSSYQASVGDYHHHPRVARHLSPNTIDESHRHSRRQSGASDVRLSSSSSYTRLSPSSSRPPTVSTPPSSDRPGPDDEAGSPIMKDRERQRRRSLSPSIIQPFDSFHFGSPPRHTGPPSETNPKIVLRPHANMTVSHLSALSSSYHTLSPYTHSVEHFTVRSIPPKPQTPTVPAACHGLDKKAPVRARRKRMIRLGTKKAEAPAEESRRPSPHIAPSEFSDEVDHYFKPGNDPPVALRQRFPYEQVT</sequence>
<feature type="region of interest" description="Disordered" evidence="1">
    <location>
        <begin position="210"/>
        <end position="260"/>
    </location>
</feature>
<evidence type="ECO:0000313" key="3">
    <source>
        <dbReference type="Proteomes" id="UP000054248"/>
    </source>
</evidence>
<gene>
    <name evidence="2" type="ORF">M407DRAFT_27504</name>
</gene>